<dbReference type="SUPFAM" id="SSF51126">
    <property type="entry name" value="Pectin lyase-like"/>
    <property type="match status" value="1"/>
</dbReference>
<organism evidence="4 5">
    <name type="scientific">Cymbomonas tetramitiformis</name>
    <dbReference type="NCBI Taxonomy" id="36881"/>
    <lineage>
        <taxon>Eukaryota</taxon>
        <taxon>Viridiplantae</taxon>
        <taxon>Chlorophyta</taxon>
        <taxon>Pyramimonadophyceae</taxon>
        <taxon>Pyramimonadales</taxon>
        <taxon>Pyramimonadaceae</taxon>
        <taxon>Cymbomonas</taxon>
    </lineage>
</organism>
<feature type="domain" description="EF-hand" evidence="3">
    <location>
        <begin position="60"/>
        <end position="87"/>
    </location>
</feature>
<evidence type="ECO:0000256" key="2">
    <source>
        <dbReference type="SAM" id="SignalP"/>
    </source>
</evidence>
<comment type="caution">
    <text evidence="4">The sequence shown here is derived from an EMBL/GenBank/DDBJ whole genome shotgun (WGS) entry which is preliminary data.</text>
</comment>
<gene>
    <name evidence="4" type="ORF">CYMTET_12170</name>
</gene>
<dbReference type="PANTHER" id="PTHR11319">
    <property type="entry name" value="G PROTEIN-COUPLED RECEPTOR-RELATED"/>
    <property type="match status" value="1"/>
</dbReference>
<dbReference type="PROSITE" id="PS00018">
    <property type="entry name" value="EF_HAND_1"/>
    <property type="match status" value="1"/>
</dbReference>
<feature type="chain" id="PRO_5042229205" description="EF-hand domain-containing protein" evidence="2">
    <location>
        <begin position="20"/>
        <end position="449"/>
    </location>
</feature>
<dbReference type="PROSITE" id="PS50222">
    <property type="entry name" value="EF_HAND_2"/>
    <property type="match status" value="1"/>
</dbReference>
<keyword evidence="2" id="KW-0732">Signal</keyword>
<dbReference type="AlphaFoldDB" id="A0AAE0LCQ3"/>
<keyword evidence="5" id="KW-1185">Reference proteome</keyword>
<dbReference type="PANTHER" id="PTHR11319:SF35">
    <property type="entry name" value="OUTER MEMBRANE PROTEIN PMPC-RELATED"/>
    <property type="match status" value="1"/>
</dbReference>
<evidence type="ECO:0000313" key="5">
    <source>
        <dbReference type="Proteomes" id="UP001190700"/>
    </source>
</evidence>
<reference evidence="4 5" key="1">
    <citation type="journal article" date="2015" name="Genome Biol. Evol.">
        <title>Comparative Genomics of a Bacterivorous Green Alga Reveals Evolutionary Causalities and Consequences of Phago-Mixotrophic Mode of Nutrition.</title>
        <authorList>
            <person name="Burns J.A."/>
            <person name="Paasch A."/>
            <person name="Narechania A."/>
            <person name="Kim E."/>
        </authorList>
    </citation>
    <scope>NUCLEOTIDE SEQUENCE [LARGE SCALE GENOMIC DNA]</scope>
    <source>
        <strain evidence="4 5">PLY_AMNH</strain>
    </source>
</reference>
<sequence>MLAVAGLSFVRLYMVQVSAAKFVGEDSGFFHATASTISTDCPAGCDLMSHVARLSQAIPAFAHIDNNKDGNISFHEYAGVLEAFQELLNQTINQSTREGVYVVPPSLKDELERRSMFHGGRRRVMSEDDSAGSELEANSTSTNSGVTYINSTELGQEQLSEALGNENVHTIILQANLSLEPPLDFPSVNRTLSLEGDCGDLSCLVDGGHGGPLVTINQDGNVTISKLSLKHFSNSDGGVVVADSGTIIAIADCNITDCVAEHGGVVYGSDDNVIVITDSVVSGNRAEEYGGVVFVNSNNVIVITNTVVDANVVDKHGGVVYGSDDNVIVITDSVVSGNRAEEDAGGFLLAAYNVLTITNCDVSENSAAEDGGVMFVEEHNAITFTACNVTWNAAEDGGVVKGEVDNNITFIDSGVCYNHVLEARLCQFNCPTLPNCTILRCPISLMLGL</sequence>
<name>A0AAE0LCQ3_9CHLO</name>
<feature type="region of interest" description="Disordered" evidence="1">
    <location>
        <begin position="122"/>
        <end position="146"/>
    </location>
</feature>
<evidence type="ECO:0000259" key="3">
    <source>
        <dbReference type="PROSITE" id="PS50222"/>
    </source>
</evidence>
<protein>
    <recommendedName>
        <fullName evidence="3">EF-hand domain-containing protein</fullName>
    </recommendedName>
</protein>
<dbReference type="EMBL" id="LGRX02004590">
    <property type="protein sequence ID" value="KAK3279979.1"/>
    <property type="molecule type" value="Genomic_DNA"/>
</dbReference>
<accession>A0AAE0LCQ3</accession>
<evidence type="ECO:0000256" key="1">
    <source>
        <dbReference type="SAM" id="MobiDB-lite"/>
    </source>
</evidence>
<dbReference type="InterPro" id="IPR002048">
    <property type="entry name" value="EF_hand_dom"/>
</dbReference>
<dbReference type="Proteomes" id="UP001190700">
    <property type="component" value="Unassembled WGS sequence"/>
</dbReference>
<dbReference type="InterPro" id="IPR018247">
    <property type="entry name" value="EF_Hand_1_Ca_BS"/>
</dbReference>
<proteinExistence type="predicted"/>
<feature type="signal peptide" evidence="2">
    <location>
        <begin position="1"/>
        <end position="19"/>
    </location>
</feature>
<dbReference type="InterPro" id="IPR011050">
    <property type="entry name" value="Pectin_lyase_fold/virulence"/>
</dbReference>
<evidence type="ECO:0000313" key="4">
    <source>
        <dbReference type="EMBL" id="KAK3279979.1"/>
    </source>
</evidence>
<dbReference type="GO" id="GO:0005509">
    <property type="term" value="F:calcium ion binding"/>
    <property type="evidence" value="ECO:0007669"/>
    <property type="project" value="InterPro"/>
</dbReference>
<feature type="compositionally biased region" description="Polar residues" evidence="1">
    <location>
        <begin position="136"/>
        <end position="146"/>
    </location>
</feature>